<dbReference type="Pfam" id="PF11187">
    <property type="entry name" value="Mbeg1-like"/>
    <property type="match status" value="1"/>
</dbReference>
<organism evidence="1 2">
    <name type="scientific">Lancefieldella rimae</name>
    <dbReference type="NCBI Taxonomy" id="1383"/>
    <lineage>
        <taxon>Bacteria</taxon>
        <taxon>Bacillati</taxon>
        <taxon>Actinomycetota</taxon>
        <taxon>Coriobacteriia</taxon>
        <taxon>Coriobacteriales</taxon>
        <taxon>Atopobiaceae</taxon>
        <taxon>Lancefieldella</taxon>
    </lineage>
</organism>
<reference evidence="1 2" key="1">
    <citation type="journal article" date="2015" name="Genome Announc.">
        <title>Expanding the biotechnology potential of lactobacilli through comparative genomics of 213 strains and associated genera.</title>
        <authorList>
            <person name="Sun Z."/>
            <person name="Harris H.M."/>
            <person name="McCann A."/>
            <person name="Guo C."/>
            <person name="Argimon S."/>
            <person name="Zhang W."/>
            <person name="Yang X."/>
            <person name="Jeffery I.B."/>
            <person name="Cooney J.C."/>
            <person name="Kagawa T.F."/>
            <person name="Liu W."/>
            <person name="Song Y."/>
            <person name="Salvetti E."/>
            <person name="Wrobel A."/>
            <person name="Rasinkangas P."/>
            <person name="Parkhill J."/>
            <person name="Rea M.C."/>
            <person name="O'Sullivan O."/>
            <person name="Ritari J."/>
            <person name="Douillard F.P."/>
            <person name="Paul Ross R."/>
            <person name="Yang R."/>
            <person name="Briner A.E."/>
            <person name="Felis G.E."/>
            <person name="de Vos W.M."/>
            <person name="Barrangou R."/>
            <person name="Klaenhammer T.R."/>
            <person name="Caufield P.W."/>
            <person name="Cui Y."/>
            <person name="Zhang H."/>
            <person name="O'Toole P.W."/>
        </authorList>
    </citation>
    <scope>NUCLEOTIDE SEQUENCE [LARGE SCALE GENOMIC DNA]</scope>
    <source>
        <strain evidence="1 2">DSM 7090</strain>
    </source>
</reference>
<dbReference type="InterPro" id="IPR024499">
    <property type="entry name" value="Mbeg1-like"/>
</dbReference>
<evidence type="ECO:0000313" key="2">
    <source>
        <dbReference type="Proteomes" id="UP000051927"/>
    </source>
</evidence>
<dbReference type="EMBL" id="JQCP01000001">
    <property type="protein sequence ID" value="KRO03330.1"/>
    <property type="molecule type" value="Genomic_DNA"/>
</dbReference>
<dbReference type="SUPFAM" id="SSF53474">
    <property type="entry name" value="alpha/beta-Hydrolases"/>
    <property type="match status" value="1"/>
</dbReference>
<name>A0ABR5Q320_9ACTN</name>
<dbReference type="RefSeq" id="WP_003148221.1">
    <property type="nucleotide sequence ID" value="NZ_JQCP01000001.1"/>
</dbReference>
<dbReference type="Proteomes" id="UP000051927">
    <property type="component" value="Unassembled WGS sequence"/>
</dbReference>
<dbReference type="Gene3D" id="3.40.50.1820">
    <property type="entry name" value="alpha/beta hydrolase"/>
    <property type="match status" value="1"/>
</dbReference>
<proteinExistence type="predicted"/>
<accession>A0ABR5Q320</accession>
<gene>
    <name evidence="1" type="ORF">IV60_GL000514</name>
</gene>
<dbReference type="GeneID" id="84903830"/>
<dbReference type="InterPro" id="IPR029058">
    <property type="entry name" value="AB_hydrolase_fold"/>
</dbReference>
<evidence type="ECO:0008006" key="3">
    <source>
        <dbReference type="Google" id="ProtNLM"/>
    </source>
</evidence>
<protein>
    <recommendedName>
        <fullName evidence="3">DUF2974 domain-containing protein</fullName>
    </recommendedName>
</protein>
<comment type="caution">
    <text evidence="1">The sequence shown here is derived from an EMBL/GenBank/DDBJ whole genome shotgun (WGS) entry which is preliminary data.</text>
</comment>
<sequence length="390" mass="43445">MANIVDYLKWRGDILLDNCPFNDVDNLVLSLLSYLGFDGIVPSERSNKTVLLSDACQKMIERIKKDPSLISGLSRIDTTFLEALIDSPRFAKARLGKYVNRLDHNKNMQFAGLTIYLPNGSRFISYRGTDGTLVGWRENLDLSFKITAADKRAAQYLEARIREYLRDTQTSAGTHILVGGHSKGGNLASYAATVLPQELLPYIDRVWSNDGPNMCPGVLDSTAHDILGEKYIRILPQFSVVGMIFNDPQTPFTIVKSSESGMMAHDGISWQVERDHFITCNDFTPECKKVNEAFSSWYTDLPLEKREAMTNELFDALEAGGAVYFNEITTSASSLRAVLAALMNTDRRTWSIFADLFGALVSASASTIREQMNPRQLFSPTTDTYKGGPS</sequence>
<evidence type="ECO:0000313" key="1">
    <source>
        <dbReference type="EMBL" id="KRO03330.1"/>
    </source>
</evidence>
<keyword evidence="2" id="KW-1185">Reference proteome</keyword>